<proteinExistence type="predicted"/>
<keyword evidence="7" id="KW-1185">Reference proteome</keyword>
<dbReference type="GO" id="GO:0009395">
    <property type="term" value="P:phospholipid catabolic process"/>
    <property type="evidence" value="ECO:0007669"/>
    <property type="project" value="TreeGrafter"/>
</dbReference>
<dbReference type="PANTHER" id="PTHR12370:SF3">
    <property type="entry name" value="PHOSPHOLIPASE B-LIKE 2-RELATED"/>
    <property type="match status" value="1"/>
</dbReference>
<evidence type="ECO:0000256" key="2">
    <source>
        <dbReference type="ARBA" id="ARBA00022801"/>
    </source>
</evidence>
<keyword evidence="4" id="KW-0443">Lipid metabolism</keyword>
<dbReference type="InterPro" id="IPR047794">
    <property type="entry name" value="C45_proenzyme-like"/>
</dbReference>
<dbReference type="RefSeq" id="WP_104078149.1">
    <property type="nucleotide sequence ID" value="NZ_CP062179.1"/>
</dbReference>
<dbReference type="OrthoDB" id="2910336at2"/>
<evidence type="ECO:0000256" key="1">
    <source>
        <dbReference type="ARBA" id="ARBA00022729"/>
    </source>
</evidence>
<accession>A0A2P5K842</accession>
<reference evidence="6 7" key="1">
    <citation type="submission" date="2018-01" db="EMBL/GenBank/DDBJ databases">
        <title>Genomic Encyclopedia of Type Strains, Phase III (KMG-III): the genomes of soil and plant-associated and newly described type strains.</title>
        <authorList>
            <person name="Whitman W."/>
        </authorList>
    </citation>
    <scope>NUCLEOTIDE SEQUENCE [LARGE SCALE GENOMIC DNA]</scope>
    <source>
        <strain evidence="6 7">HKI456</strain>
    </source>
</reference>
<gene>
    <name evidence="6" type="ORF">B0O95_11259</name>
</gene>
<organism evidence="6 7">
    <name type="scientific">Mycetohabitans endofungorum</name>
    <dbReference type="NCBI Taxonomy" id="417203"/>
    <lineage>
        <taxon>Bacteria</taxon>
        <taxon>Pseudomonadati</taxon>
        <taxon>Pseudomonadota</taxon>
        <taxon>Betaproteobacteria</taxon>
        <taxon>Burkholderiales</taxon>
        <taxon>Burkholderiaceae</taxon>
        <taxon>Mycetohabitans</taxon>
    </lineage>
</organism>
<keyword evidence="2" id="KW-0378">Hydrolase</keyword>
<evidence type="ECO:0000313" key="7">
    <source>
        <dbReference type="Proteomes" id="UP000243096"/>
    </source>
</evidence>
<dbReference type="EMBL" id="PRDW01000012">
    <property type="protein sequence ID" value="PPB82882.1"/>
    <property type="molecule type" value="Genomic_DNA"/>
</dbReference>
<protein>
    <submittedName>
        <fullName evidence="6">N-acylethanolamine-hydrolysing acid amidase beta subunit-like protein</fullName>
    </submittedName>
</protein>
<dbReference type="AlphaFoldDB" id="A0A2P5K842"/>
<name>A0A2P5K842_9BURK</name>
<evidence type="ECO:0000256" key="5">
    <source>
        <dbReference type="ARBA" id="ARBA00023180"/>
    </source>
</evidence>
<dbReference type="Proteomes" id="UP000243096">
    <property type="component" value="Unassembled WGS sequence"/>
</dbReference>
<dbReference type="GO" id="GO:0004620">
    <property type="term" value="F:phospholipase activity"/>
    <property type="evidence" value="ECO:0007669"/>
    <property type="project" value="InterPro"/>
</dbReference>
<evidence type="ECO:0000256" key="3">
    <source>
        <dbReference type="ARBA" id="ARBA00022963"/>
    </source>
</evidence>
<dbReference type="NCBIfam" id="NF040521">
    <property type="entry name" value="C45_proenzyme"/>
    <property type="match status" value="1"/>
</dbReference>
<sequence length="445" mass="50621">MFEQSTPALRRDQAGWIFVHIEGAPYERGLQHGQLLAREINSAIRTAQYLAKWDTGEEFDTFVNAAIDQFTDRVDDEFTAEMRGIADGAQVPYEQVLAWNGYMDLLQSWWPAHVSQTRPQLAGKPWRGRLGHHCSAFIATGSATRDGRIVMAHNSWDRYAAGDAFNVIFDIVPEEGNRILMQGLPGCISSLTDFWITSAGLMVTETTISNFVGYNTCGSPEFYRSRKATQYADSIGSWCERFAIDNNGGYVNSWLLGDTKTGEIARYELGLHYSGFEITKDGFYSGFNTANDLKIRNQECISEGDDYNDVRRNGARRLRWMQLLEKHRGQIDAELAKEMIADHYDVYLDRDDHPSSRTLCGHLELDDARFGGADHGPFNPWGANDGKVVDSNMAIQLELWARWGHPCGRPFDAQAFMRRHPQWNWLNGYMRDRASQPWTLFDAVR</sequence>
<dbReference type="PANTHER" id="PTHR12370">
    <property type="entry name" value="PHOSPHOLIPASE B-RELATED"/>
    <property type="match status" value="1"/>
</dbReference>
<keyword evidence="3" id="KW-0442">Lipid degradation</keyword>
<comment type="caution">
    <text evidence="6">The sequence shown here is derived from an EMBL/GenBank/DDBJ whole genome shotgun (WGS) entry which is preliminary data.</text>
</comment>
<dbReference type="Gene3D" id="3.60.60.30">
    <property type="match status" value="1"/>
</dbReference>
<keyword evidence="5" id="KW-0325">Glycoprotein</keyword>
<keyword evidence="1" id="KW-0732">Signal</keyword>
<dbReference type="GO" id="GO:0005576">
    <property type="term" value="C:extracellular region"/>
    <property type="evidence" value="ECO:0007669"/>
    <property type="project" value="TreeGrafter"/>
</dbReference>
<dbReference type="InterPro" id="IPR007000">
    <property type="entry name" value="PLipase_B-like"/>
</dbReference>
<evidence type="ECO:0000313" key="6">
    <source>
        <dbReference type="EMBL" id="PPB82882.1"/>
    </source>
</evidence>
<evidence type="ECO:0000256" key="4">
    <source>
        <dbReference type="ARBA" id="ARBA00023098"/>
    </source>
</evidence>
<dbReference type="Pfam" id="PF04916">
    <property type="entry name" value="Phospholip_B"/>
    <property type="match status" value="1"/>
</dbReference>